<comment type="caution">
    <text evidence="2">The sequence shown here is derived from an EMBL/GenBank/DDBJ whole genome shotgun (WGS) entry which is preliminary data.</text>
</comment>
<feature type="coiled-coil region" evidence="1">
    <location>
        <begin position="79"/>
        <end position="106"/>
    </location>
</feature>
<evidence type="ECO:0000313" key="2">
    <source>
        <dbReference type="EMBL" id="CAD2207768.1"/>
    </source>
</evidence>
<keyword evidence="1" id="KW-0175">Coiled coil</keyword>
<organism evidence="2 3">
    <name type="scientific">Meloidogyne enterolobii</name>
    <name type="common">Root-knot nematode worm</name>
    <name type="synonym">Meloidogyne mayaguensis</name>
    <dbReference type="NCBI Taxonomy" id="390850"/>
    <lineage>
        <taxon>Eukaryota</taxon>
        <taxon>Metazoa</taxon>
        <taxon>Ecdysozoa</taxon>
        <taxon>Nematoda</taxon>
        <taxon>Chromadorea</taxon>
        <taxon>Rhabditida</taxon>
        <taxon>Tylenchina</taxon>
        <taxon>Tylenchomorpha</taxon>
        <taxon>Tylenchoidea</taxon>
        <taxon>Meloidogynidae</taxon>
        <taxon>Meloidogyninae</taxon>
        <taxon>Meloidogyne</taxon>
    </lineage>
</organism>
<protein>
    <submittedName>
        <fullName evidence="2">Uncharacterized protein</fullName>
    </submittedName>
</protein>
<sequence>MDKFGGNTQRKLNFITKKYKDKVYNPIQIMNEKYVKEKCEEIKKLYGSQKTIAEYRNKKVIKNDGKEIILNDEQNQPENQKAKEIVEDIEEEIEEEEEEEEEIFSSKLIDEIIMKEFERKCLK</sequence>
<accession>A0A6V7Y877</accession>
<proteinExistence type="predicted"/>
<dbReference type="EMBL" id="CAJEWN010003478">
    <property type="protein sequence ID" value="CAD2207768.1"/>
    <property type="molecule type" value="Genomic_DNA"/>
</dbReference>
<name>A0A6V7Y877_MELEN</name>
<evidence type="ECO:0000313" key="3">
    <source>
        <dbReference type="Proteomes" id="UP000580250"/>
    </source>
</evidence>
<gene>
    <name evidence="2" type="ORF">MENT_LOCUS61734</name>
</gene>
<evidence type="ECO:0000256" key="1">
    <source>
        <dbReference type="SAM" id="Coils"/>
    </source>
</evidence>
<reference evidence="2 3" key="1">
    <citation type="submission" date="2020-08" db="EMBL/GenBank/DDBJ databases">
        <authorList>
            <person name="Koutsovoulos G."/>
            <person name="Danchin GJ E."/>
        </authorList>
    </citation>
    <scope>NUCLEOTIDE SEQUENCE [LARGE SCALE GENOMIC DNA]</scope>
</reference>
<dbReference type="AlphaFoldDB" id="A0A6V7Y877"/>
<dbReference type="Proteomes" id="UP000580250">
    <property type="component" value="Unassembled WGS sequence"/>
</dbReference>